<feature type="domain" description="Putative zinc-finger" evidence="1">
    <location>
        <begin position="5"/>
        <end position="27"/>
    </location>
</feature>
<dbReference type="AlphaFoldDB" id="A0A286D9G1"/>
<evidence type="ECO:0000313" key="2">
    <source>
        <dbReference type="EMBL" id="SOD55301.1"/>
    </source>
</evidence>
<dbReference type="Pfam" id="PF13490">
    <property type="entry name" value="zf-HC2"/>
    <property type="match status" value="1"/>
</dbReference>
<dbReference type="OrthoDB" id="5702022at2"/>
<dbReference type="InterPro" id="IPR041916">
    <property type="entry name" value="Anti_sigma_zinc_sf"/>
</dbReference>
<dbReference type="RefSeq" id="WP_097122548.1">
    <property type="nucleotide sequence ID" value="NZ_OCND01000006.1"/>
</dbReference>
<organism evidence="2 3">
    <name type="scientific">Pseudoxanthomonas wuyuanensis</name>
    <dbReference type="NCBI Taxonomy" id="1073196"/>
    <lineage>
        <taxon>Bacteria</taxon>
        <taxon>Pseudomonadati</taxon>
        <taxon>Pseudomonadota</taxon>
        <taxon>Gammaproteobacteria</taxon>
        <taxon>Lysobacterales</taxon>
        <taxon>Lysobacteraceae</taxon>
        <taxon>Pseudoxanthomonas</taxon>
    </lineage>
</organism>
<proteinExistence type="predicted"/>
<dbReference type="Proteomes" id="UP000219374">
    <property type="component" value="Unassembled WGS sequence"/>
</dbReference>
<keyword evidence="2" id="KW-0863">Zinc-finger</keyword>
<reference evidence="2 3" key="1">
    <citation type="submission" date="2017-09" db="EMBL/GenBank/DDBJ databases">
        <authorList>
            <person name="Ehlers B."/>
            <person name="Leendertz F.H."/>
        </authorList>
    </citation>
    <scope>NUCLEOTIDE SEQUENCE [LARGE SCALE GENOMIC DNA]</scope>
    <source>
        <strain evidence="2 3">CGMCC 1.10978</strain>
    </source>
</reference>
<gene>
    <name evidence="2" type="ORF">SAMN06296416_106271</name>
</gene>
<dbReference type="EMBL" id="OCND01000006">
    <property type="protein sequence ID" value="SOD55301.1"/>
    <property type="molecule type" value="Genomic_DNA"/>
</dbReference>
<evidence type="ECO:0000313" key="3">
    <source>
        <dbReference type="Proteomes" id="UP000219374"/>
    </source>
</evidence>
<accession>A0A286D9G1</accession>
<name>A0A286D9G1_9GAMM</name>
<protein>
    <submittedName>
        <fullName evidence="2">Zinc-finger</fullName>
    </submittedName>
</protein>
<dbReference type="GO" id="GO:0008270">
    <property type="term" value="F:zinc ion binding"/>
    <property type="evidence" value="ECO:0007669"/>
    <property type="project" value="UniProtKB-KW"/>
</dbReference>
<dbReference type="InterPro" id="IPR027383">
    <property type="entry name" value="Znf_put"/>
</dbReference>
<evidence type="ECO:0000259" key="1">
    <source>
        <dbReference type="Pfam" id="PF13490"/>
    </source>
</evidence>
<keyword evidence="2" id="KW-0479">Metal-binding</keyword>
<sequence>MKLSEEMLMAYVDGELDAAARARVEEAMRLDPEVASTVAKARRLRERVHRAYAPVLDEPVPARLLAAVDGGTQAEADATDTVVPLRARPNQATRGGNWRWPQWAAVAASLALGIWIGPWLRDSGMPSMMTLSIGIPLAGGELAKTLDTRVAADGPAQGRVQVGLSFRASDGRYCRTFTLAQPQPMAGLACRDPGGWRISALTEATPAQAELRLASTPLPPAILAEVDARLKGEPLDADGERMAREAGWR</sequence>
<keyword evidence="2" id="KW-0862">Zinc</keyword>
<keyword evidence="3" id="KW-1185">Reference proteome</keyword>
<dbReference type="Gene3D" id="1.10.10.1320">
    <property type="entry name" value="Anti-sigma factor, zinc-finger domain"/>
    <property type="match status" value="1"/>
</dbReference>